<gene>
    <name evidence="6" type="ORF">BDV27DRAFT_151005</name>
</gene>
<dbReference type="PROSITE" id="PS50975">
    <property type="entry name" value="ATP_GRASP"/>
    <property type="match status" value="1"/>
</dbReference>
<dbReference type="EMBL" id="ML737959">
    <property type="protein sequence ID" value="KAE8357816.1"/>
    <property type="molecule type" value="Genomic_DNA"/>
</dbReference>
<dbReference type="GO" id="GO:0005524">
    <property type="term" value="F:ATP binding"/>
    <property type="evidence" value="ECO:0007669"/>
    <property type="project" value="UniProtKB-UniRule"/>
</dbReference>
<dbReference type="AlphaFoldDB" id="A0A5N6ZLH8"/>
<name>A0A5N6ZLH8_9EURO</name>
<dbReference type="GO" id="GO:0016874">
    <property type="term" value="F:ligase activity"/>
    <property type="evidence" value="ECO:0007669"/>
    <property type="project" value="UniProtKB-KW"/>
</dbReference>
<dbReference type="Proteomes" id="UP000326268">
    <property type="component" value="Unassembled WGS sequence"/>
</dbReference>
<feature type="domain" description="ATP-grasp" evidence="5">
    <location>
        <begin position="215"/>
        <end position="407"/>
    </location>
</feature>
<organism evidence="6 7">
    <name type="scientific">Aspergillus caelatus</name>
    <dbReference type="NCBI Taxonomy" id="61420"/>
    <lineage>
        <taxon>Eukaryota</taxon>
        <taxon>Fungi</taxon>
        <taxon>Dikarya</taxon>
        <taxon>Ascomycota</taxon>
        <taxon>Pezizomycotina</taxon>
        <taxon>Eurotiomycetes</taxon>
        <taxon>Eurotiomycetidae</taxon>
        <taxon>Eurotiales</taxon>
        <taxon>Aspergillaceae</taxon>
        <taxon>Aspergillus</taxon>
        <taxon>Aspergillus subgen. Circumdati</taxon>
    </lineage>
</organism>
<dbReference type="OrthoDB" id="434648at2759"/>
<evidence type="ECO:0000256" key="4">
    <source>
        <dbReference type="PROSITE-ProRule" id="PRU00409"/>
    </source>
</evidence>
<evidence type="ECO:0000256" key="1">
    <source>
        <dbReference type="ARBA" id="ARBA00022598"/>
    </source>
</evidence>
<dbReference type="RefSeq" id="XP_031920897.1">
    <property type="nucleotide sequence ID" value="XM_032071313.1"/>
</dbReference>
<evidence type="ECO:0000313" key="6">
    <source>
        <dbReference type="EMBL" id="KAE8357816.1"/>
    </source>
</evidence>
<dbReference type="InterPro" id="IPR011761">
    <property type="entry name" value="ATP-grasp"/>
</dbReference>
<proteinExistence type="predicted"/>
<accession>A0A5N6ZLH8</accession>
<dbReference type="Pfam" id="PF13535">
    <property type="entry name" value="ATP-grasp_4"/>
    <property type="match status" value="1"/>
</dbReference>
<evidence type="ECO:0000256" key="2">
    <source>
        <dbReference type="ARBA" id="ARBA00022741"/>
    </source>
</evidence>
<evidence type="ECO:0000313" key="7">
    <source>
        <dbReference type="Proteomes" id="UP000326268"/>
    </source>
</evidence>
<dbReference type="GO" id="GO:0046872">
    <property type="term" value="F:metal ion binding"/>
    <property type="evidence" value="ECO:0007669"/>
    <property type="project" value="InterPro"/>
</dbReference>
<dbReference type="InterPro" id="IPR052032">
    <property type="entry name" value="ATP-dep_AA_Ligase"/>
</dbReference>
<evidence type="ECO:0000256" key="3">
    <source>
        <dbReference type="ARBA" id="ARBA00022840"/>
    </source>
</evidence>
<evidence type="ECO:0000259" key="5">
    <source>
        <dbReference type="PROSITE" id="PS50975"/>
    </source>
</evidence>
<reference evidence="6 7" key="1">
    <citation type="submission" date="2019-04" db="EMBL/GenBank/DDBJ databases">
        <title>Friends and foes A comparative genomics studyof 23 Aspergillus species from section Flavi.</title>
        <authorList>
            <consortium name="DOE Joint Genome Institute"/>
            <person name="Kjaerbolling I."/>
            <person name="Vesth T."/>
            <person name="Frisvad J.C."/>
            <person name="Nybo J.L."/>
            <person name="Theobald S."/>
            <person name="Kildgaard S."/>
            <person name="Isbrandt T."/>
            <person name="Kuo A."/>
            <person name="Sato A."/>
            <person name="Lyhne E.K."/>
            <person name="Kogle M.E."/>
            <person name="Wiebenga A."/>
            <person name="Kun R.S."/>
            <person name="Lubbers R.J."/>
            <person name="Makela M.R."/>
            <person name="Barry K."/>
            <person name="Chovatia M."/>
            <person name="Clum A."/>
            <person name="Daum C."/>
            <person name="Haridas S."/>
            <person name="He G."/>
            <person name="LaButti K."/>
            <person name="Lipzen A."/>
            <person name="Mondo S."/>
            <person name="Riley R."/>
            <person name="Salamov A."/>
            <person name="Simmons B.A."/>
            <person name="Magnuson J.K."/>
            <person name="Henrissat B."/>
            <person name="Mortensen U.H."/>
            <person name="Larsen T.O."/>
            <person name="Devries R.P."/>
            <person name="Grigoriev I.V."/>
            <person name="Machida M."/>
            <person name="Baker S.E."/>
            <person name="Andersen M.R."/>
        </authorList>
    </citation>
    <scope>NUCLEOTIDE SEQUENCE [LARGE SCALE GENOMIC DNA]</scope>
    <source>
        <strain evidence="6 7">CBS 763.97</strain>
    </source>
</reference>
<keyword evidence="3 4" id="KW-0067">ATP-binding</keyword>
<keyword evidence="2 4" id="KW-0547">Nucleotide-binding</keyword>
<sequence length="501" mass="55378">MGSTNVSENAFAFEVLLVTVDDNATNLQWRHHAAFNLDLLLGIAPTSVAGNHRIPSTTGAALEHLVRKVRASAGQAEVAMKGILVPRRRFFYSSKIPDSRFQDSDYVDSVIRFSTPDSGFSPTSAQRDNSLLAPLPSIPGAFIVKHTSKLTSKLLDEDLKPSRRKIAMLGGAYTYIRDDFVAIDVIDDAGLPERIAEALRGKGFDSLFSAEILGPQQLLSSNIQNLLVESTAQRDDPCIKSKPQAFRCPLIVKPCRGGGSRGVKKVNDPSNLRQAAQILEETGFSKHWVLIETYVDSPEVDANFISHNLSCQTDATDASVSDNFAKTVMILPSRLDPVEIQAIGTSLYQAPIKLGYRSGVFHLEARVQNSSMRYQETNGIVELTHTGPTASRQPDVVLIEILRALDDCERFTAIAHPFTYYAHYHYEICFTHQVLHQLPEMAPHVTRAERTTLKKVVSPARGGGGTGFIAYFLISSRSMRKEVLEIGERIQDRSRRVLDDV</sequence>
<dbReference type="PANTHER" id="PTHR43585">
    <property type="entry name" value="FUMIPYRROLE BIOSYNTHESIS PROTEIN C"/>
    <property type="match status" value="1"/>
</dbReference>
<dbReference type="SUPFAM" id="SSF56059">
    <property type="entry name" value="Glutathione synthetase ATP-binding domain-like"/>
    <property type="match status" value="1"/>
</dbReference>
<dbReference type="GeneID" id="43655759"/>
<keyword evidence="1" id="KW-0436">Ligase</keyword>
<dbReference type="PANTHER" id="PTHR43585:SF2">
    <property type="entry name" value="ATP-GRASP ENZYME FSQD"/>
    <property type="match status" value="1"/>
</dbReference>
<keyword evidence="7" id="KW-1185">Reference proteome</keyword>
<dbReference type="Gene3D" id="3.30.470.20">
    <property type="entry name" value="ATP-grasp fold, B domain"/>
    <property type="match status" value="1"/>
</dbReference>
<protein>
    <recommendedName>
        <fullName evidence="5">ATP-grasp domain-containing protein</fullName>
    </recommendedName>
</protein>